<name>A0A6A4VFL4_AMPAM</name>
<evidence type="ECO:0000256" key="1">
    <source>
        <dbReference type="ARBA" id="ARBA00004496"/>
    </source>
</evidence>
<gene>
    <name evidence="7" type="primary">TBC1D15</name>
    <name evidence="7" type="ORF">FJT64_001329</name>
</gene>
<keyword evidence="4" id="KW-0597">Phosphoprotein</keyword>
<feature type="compositionally biased region" description="Basic and acidic residues" evidence="5">
    <location>
        <begin position="39"/>
        <end position="54"/>
    </location>
</feature>
<feature type="compositionally biased region" description="Acidic residues" evidence="5">
    <location>
        <begin position="26"/>
        <end position="38"/>
    </location>
</feature>
<dbReference type="PANTHER" id="PTHR22957">
    <property type="entry name" value="TBC1 DOMAIN FAMILY MEMBER GTPASE-ACTIVATING PROTEIN"/>
    <property type="match status" value="1"/>
</dbReference>
<feature type="compositionally biased region" description="Low complexity" evidence="5">
    <location>
        <begin position="625"/>
        <end position="650"/>
    </location>
</feature>
<evidence type="ECO:0000256" key="4">
    <source>
        <dbReference type="ARBA" id="ARBA00022553"/>
    </source>
</evidence>
<organism evidence="7 8">
    <name type="scientific">Amphibalanus amphitrite</name>
    <name type="common">Striped barnacle</name>
    <name type="synonym">Balanus amphitrite</name>
    <dbReference type="NCBI Taxonomy" id="1232801"/>
    <lineage>
        <taxon>Eukaryota</taxon>
        <taxon>Metazoa</taxon>
        <taxon>Ecdysozoa</taxon>
        <taxon>Arthropoda</taxon>
        <taxon>Crustacea</taxon>
        <taxon>Multicrustacea</taxon>
        <taxon>Cirripedia</taxon>
        <taxon>Thoracica</taxon>
        <taxon>Thoracicalcarea</taxon>
        <taxon>Balanomorpha</taxon>
        <taxon>Balanoidea</taxon>
        <taxon>Balanidae</taxon>
        <taxon>Amphibalaninae</taxon>
        <taxon>Amphibalanus</taxon>
    </lineage>
</organism>
<feature type="compositionally biased region" description="Basic and acidic residues" evidence="5">
    <location>
        <begin position="102"/>
        <end position="111"/>
    </location>
</feature>
<reference evidence="7 8" key="1">
    <citation type="submission" date="2019-07" db="EMBL/GenBank/DDBJ databases">
        <title>Draft genome assembly of a fouling barnacle, Amphibalanus amphitrite (Darwin, 1854): The first reference genome for Thecostraca.</title>
        <authorList>
            <person name="Kim W."/>
        </authorList>
    </citation>
    <scope>NUCLEOTIDE SEQUENCE [LARGE SCALE GENOMIC DNA]</scope>
    <source>
        <strain evidence="7">SNU_AA5</strain>
        <tissue evidence="7">Soma without cirri and trophi</tissue>
    </source>
</reference>
<feature type="domain" description="Rab-GAP TBC" evidence="6">
    <location>
        <begin position="338"/>
        <end position="546"/>
    </location>
</feature>
<evidence type="ECO:0000256" key="3">
    <source>
        <dbReference type="ARBA" id="ARBA00022490"/>
    </source>
</evidence>
<dbReference type="EMBL" id="VIIS01002042">
    <property type="protein sequence ID" value="KAF0289302.1"/>
    <property type="molecule type" value="Genomic_DNA"/>
</dbReference>
<proteinExistence type="predicted"/>
<evidence type="ECO:0000313" key="8">
    <source>
        <dbReference type="Proteomes" id="UP000440578"/>
    </source>
</evidence>
<keyword evidence="3" id="KW-0963">Cytoplasm</keyword>
<dbReference type="OrthoDB" id="10264062at2759"/>
<evidence type="ECO:0000313" key="7">
    <source>
        <dbReference type="EMBL" id="KAF0289302.1"/>
    </source>
</evidence>
<comment type="subcellular location">
    <subcellularLocation>
        <location evidence="1">Cytoplasm</location>
    </subcellularLocation>
</comment>
<dbReference type="SMART" id="SM00164">
    <property type="entry name" value="TBC"/>
    <property type="match status" value="1"/>
</dbReference>
<evidence type="ECO:0000256" key="2">
    <source>
        <dbReference type="ARBA" id="ARBA00022468"/>
    </source>
</evidence>
<keyword evidence="8" id="KW-1185">Reference proteome</keyword>
<feature type="compositionally biased region" description="Polar residues" evidence="5">
    <location>
        <begin position="60"/>
        <end position="70"/>
    </location>
</feature>
<dbReference type="PROSITE" id="PS50086">
    <property type="entry name" value="TBC_RABGAP"/>
    <property type="match status" value="1"/>
</dbReference>
<dbReference type="InterPro" id="IPR000195">
    <property type="entry name" value="Rab-GAP-TBC_dom"/>
</dbReference>
<feature type="region of interest" description="Disordered" evidence="5">
    <location>
        <begin position="1"/>
        <end position="88"/>
    </location>
</feature>
<sequence length="674" mass="75832">MIHAMPLQSNCPQPVIKMLSSSSSPDIEERDSPDMDEDSGQKQETKDQAPDKGHGKYMQWQRSDSPSPERSANGGRGEPAGAARSPDRSEWALLEPAVGYHHSRDNGKEDSVSMSPPAADSAEFRPRPIEVDLSEIRSLRVTERGTLCVIIQSDGSTTSPLRFPSSAHMDSFLDMVNSVTPIVRSCKDKALYLAEEQSRPARATQGTVDTLYGFARFSERLVGTGIKLVRDFHQDPRAATLTGIGKVAEIVLNRGLEDHRPEEAIADALRQHSFELEPPRLQSTQHEGFEVVTEIRLGEKRPVARQKPLTQQEWDDAHDVEGRIPDPDALRRRIFHGGVEPQLRASVWPFLLDCERPELTTEERRAARDQRRDDYFRMKLQWASMSEKQLTRFTGLRDRRALVEKDVTRTDRGEAFFSGTSNITLLHDILVTYCMYNFDLGYVQGMSDLLSPILFVVKDEVDAFWCFVGFMERVCGNFELTQKGMEQQFSDLHALLQVYDPTFCSYLDRNESSQMSFTFRWLLVWFKRELDWPDIQRLWEVLWTGLPCSNFVLLVALAVLVQQRSTIIESELGFSAIVKHINDLSMHIDLESSLKLAETIYGQFRDGSRVPAPVLRILDLPVPPESDAGSSPPAGSVPAAAGADPSPAGGQRSHDSSVSEDERSYEIALASQYM</sequence>
<dbReference type="SUPFAM" id="SSF47923">
    <property type="entry name" value="Ypt/Rab-GAP domain of gyp1p"/>
    <property type="match status" value="2"/>
</dbReference>
<dbReference type="InterPro" id="IPR035969">
    <property type="entry name" value="Rab-GAP_TBC_sf"/>
</dbReference>
<feature type="region of interest" description="Disordered" evidence="5">
    <location>
        <begin position="625"/>
        <end position="674"/>
    </location>
</feature>
<protein>
    <submittedName>
        <fullName evidence="7">TBC1 domain family member 15</fullName>
    </submittedName>
</protein>
<comment type="caution">
    <text evidence="7">The sequence shown here is derived from an EMBL/GenBank/DDBJ whole genome shotgun (WGS) entry which is preliminary data.</text>
</comment>
<dbReference type="Pfam" id="PF00566">
    <property type="entry name" value="RabGAP-TBC"/>
    <property type="match status" value="1"/>
</dbReference>
<evidence type="ECO:0000256" key="5">
    <source>
        <dbReference type="SAM" id="MobiDB-lite"/>
    </source>
</evidence>
<evidence type="ECO:0000259" key="6">
    <source>
        <dbReference type="PROSITE" id="PS50086"/>
    </source>
</evidence>
<dbReference type="Gene3D" id="1.10.8.270">
    <property type="entry name" value="putative rabgap domain of human tbc1 domain family member 14 like domains"/>
    <property type="match status" value="1"/>
</dbReference>
<keyword evidence="2" id="KW-0343">GTPase activation</keyword>
<dbReference type="Proteomes" id="UP000440578">
    <property type="component" value="Unassembled WGS sequence"/>
</dbReference>
<feature type="compositionally biased region" description="Basic and acidic residues" evidence="5">
    <location>
        <begin position="652"/>
        <end position="665"/>
    </location>
</feature>
<dbReference type="PANTHER" id="PTHR22957:SF645">
    <property type="entry name" value="LD27216P"/>
    <property type="match status" value="1"/>
</dbReference>
<dbReference type="GO" id="GO:0005096">
    <property type="term" value="F:GTPase activator activity"/>
    <property type="evidence" value="ECO:0007669"/>
    <property type="project" value="UniProtKB-KW"/>
</dbReference>
<dbReference type="FunFam" id="1.10.8.270:FF:000005">
    <property type="entry name" value="TBC1 domain family member 15"/>
    <property type="match status" value="1"/>
</dbReference>
<feature type="region of interest" description="Disordered" evidence="5">
    <location>
        <begin position="100"/>
        <end position="126"/>
    </location>
</feature>
<dbReference type="AlphaFoldDB" id="A0A6A4VFL4"/>
<accession>A0A6A4VFL4</accession>
<dbReference type="GO" id="GO:0005737">
    <property type="term" value="C:cytoplasm"/>
    <property type="evidence" value="ECO:0007669"/>
    <property type="project" value="UniProtKB-SubCell"/>
</dbReference>
<dbReference type="Gene3D" id="1.10.472.80">
    <property type="entry name" value="Ypt/Rab-GAP domain of gyp1p, domain 3"/>
    <property type="match status" value="1"/>
</dbReference>